<gene>
    <name evidence="1" type="ORF">SARC_16905</name>
</gene>
<sequence length="84" mass="9640">MTLESMLHYFETGANKHLLHHFTSTMGHGTPAQCWEGMHPDQEKKDSVHETGQKCNKAWLLGKYRLVVSCVVNAYQNDAQHTRE</sequence>
<evidence type="ECO:0000313" key="2">
    <source>
        <dbReference type="Proteomes" id="UP000054560"/>
    </source>
</evidence>
<dbReference type="RefSeq" id="XP_014144471.1">
    <property type="nucleotide sequence ID" value="XM_014288996.1"/>
</dbReference>
<name>A0A0L0F1V7_9EUKA</name>
<organism evidence="1 2">
    <name type="scientific">Sphaeroforma arctica JP610</name>
    <dbReference type="NCBI Taxonomy" id="667725"/>
    <lineage>
        <taxon>Eukaryota</taxon>
        <taxon>Ichthyosporea</taxon>
        <taxon>Ichthyophonida</taxon>
        <taxon>Sphaeroforma</taxon>
    </lineage>
</organism>
<proteinExistence type="predicted"/>
<accession>A0A0L0F1V7</accession>
<keyword evidence="2" id="KW-1185">Reference proteome</keyword>
<protein>
    <submittedName>
        <fullName evidence="1">Uncharacterized protein</fullName>
    </submittedName>
</protein>
<feature type="non-terminal residue" evidence="1">
    <location>
        <position position="84"/>
    </location>
</feature>
<evidence type="ECO:0000313" key="1">
    <source>
        <dbReference type="EMBL" id="KNC70569.1"/>
    </source>
</evidence>
<dbReference type="Proteomes" id="UP000054560">
    <property type="component" value="Unassembled WGS sequence"/>
</dbReference>
<dbReference type="AlphaFoldDB" id="A0A0L0F1V7"/>
<reference evidence="1 2" key="1">
    <citation type="submission" date="2011-02" db="EMBL/GenBank/DDBJ databases">
        <title>The Genome Sequence of Sphaeroforma arctica JP610.</title>
        <authorList>
            <consortium name="The Broad Institute Genome Sequencing Platform"/>
            <person name="Russ C."/>
            <person name="Cuomo C."/>
            <person name="Young S.K."/>
            <person name="Zeng Q."/>
            <person name="Gargeya S."/>
            <person name="Alvarado L."/>
            <person name="Berlin A."/>
            <person name="Chapman S.B."/>
            <person name="Chen Z."/>
            <person name="Freedman E."/>
            <person name="Gellesch M."/>
            <person name="Goldberg J."/>
            <person name="Griggs A."/>
            <person name="Gujja S."/>
            <person name="Heilman E."/>
            <person name="Heiman D."/>
            <person name="Howarth C."/>
            <person name="Mehta T."/>
            <person name="Neiman D."/>
            <person name="Pearson M."/>
            <person name="Roberts A."/>
            <person name="Saif S."/>
            <person name="Shea T."/>
            <person name="Shenoy N."/>
            <person name="Sisk P."/>
            <person name="Stolte C."/>
            <person name="Sykes S."/>
            <person name="White J."/>
            <person name="Yandava C."/>
            <person name="Burger G."/>
            <person name="Gray M.W."/>
            <person name="Holland P.W.H."/>
            <person name="King N."/>
            <person name="Lang F.B.F."/>
            <person name="Roger A.J."/>
            <person name="Ruiz-Trillo I."/>
            <person name="Haas B."/>
            <person name="Nusbaum C."/>
            <person name="Birren B."/>
        </authorList>
    </citation>
    <scope>NUCLEOTIDE SEQUENCE [LARGE SCALE GENOMIC DNA]</scope>
    <source>
        <strain evidence="1 2">JP610</strain>
    </source>
</reference>
<dbReference type="GeneID" id="25917409"/>
<dbReference type="EMBL" id="KQ250786">
    <property type="protein sequence ID" value="KNC70569.1"/>
    <property type="molecule type" value="Genomic_DNA"/>
</dbReference>